<dbReference type="SMART" id="SM00184">
    <property type="entry name" value="RING"/>
    <property type="match status" value="1"/>
</dbReference>
<evidence type="ECO:0000256" key="6">
    <source>
        <dbReference type="SAM" id="MobiDB-lite"/>
    </source>
</evidence>
<feature type="domain" description="RING-type" evidence="7">
    <location>
        <begin position="188"/>
        <end position="233"/>
    </location>
</feature>
<dbReference type="InterPro" id="IPR018957">
    <property type="entry name" value="Znf_C3HC4_RING-type"/>
</dbReference>
<evidence type="ECO:0000256" key="5">
    <source>
        <dbReference type="SAM" id="Coils"/>
    </source>
</evidence>
<gene>
    <name evidence="8" type="ORF">CAEBREN_17564</name>
</gene>
<evidence type="ECO:0000256" key="1">
    <source>
        <dbReference type="ARBA" id="ARBA00022723"/>
    </source>
</evidence>
<evidence type="ECO:0000259" key="7">
    <source>
        <dbReference type="PROSITE" id="PS50089"/>
    </source>
</evidence>
<dbReference type="SUPFAM" id="SSF57850">
    <property type="entry name" value="RING/U-box"/>
    <property type="match status" value="1"/>
</dbReference>
<proteinExistence type="predicted"/>
<dbReference type="HOGENOM" id="CLU_1166741_0_0_1"/>
<dbReference type="InterPro" id="IPR013083">
    <property type="entry name" value="Znf_RING/FYVE/PHD"/>
</dbReference>
<keyword evidence="3" id="KW-0862">Zinc</keyword>
<keyword evidence="5" id="KW-0175">Coiled coil</keyword>
<dbReference type="EMBL" id="GL379873">
    <property type="protein sequence ID" value="EGT58857.1"/>
    <property type="molecule type" value="Genomic_DNA"/>
</dbReference>
<dbReference type="PROSITE" id="PS50089">
    <property type="entry name" value="ZF_RING_2"/>
    <property type="match status" value="1"/>
</dbReference>
<feature type="coiled-coil region" evidence="5">
    <location>
        <begin position="69"/>
        <end position="114"/>
    </location>
</feature>
<dbReference type="Proteomes" id="UP000008068">
    <property type="component" value="Unassembled WGS sequence"/>
</dbReference>
<feature type="region of interest" description="Disordered" evidence="6">
    <location>
        <begin position="1"/>
        <end position="61"/>
    </location>
</feature>
<dbReference type="AlphaFoldDB" id="G0NET3"/>
<keyword evidence="9" id="KW-1185">Reference proteome</keyword>
<dbReference type="OrthoDB" id="5874122at2759"/>
<evidence type="ECO:0000256" key="2">
    <source>
        <dbReference type="ARBA" id="ARBA00022771"/>
    </source>
</evidence>
<evidence type="ECO:0000256" key="4">
    <source>
        <dbReference type="PROSITE-ProRule" id="PRU00175"/>
    </source>
</evidence>
<organism evidence="9">
    <name type="scientific">Caenorhabditis brenneri</name>
    <name type="common">Nematode worm</name>
    <dbReference type="NCBI Taxonomy" id="135651"/>
    <lineage>
        <taxon>Eukaryota</taxon>
        <taxon>Metazoa</taxon>
        <taxon>Ecdysozoa</taxon>
        <taxon>Nematoda</taxon>
        <taxon>Chromadorea</taxon>
        <taxon>Rhabditida</taxon>
        <taxon>Rhabditina</taxon>
        <taxon>Rhabditomorpha</taxon>
        <taxon>Rhabditoidea</taxon>
        <taxon>Rhabditidae</taxon>
        <taxon>Peloderinae</taxon>
        <taxon>Caenorhabditis</taxon>
    </lineage>
</organism>
<sequence>MVRRSSRFDSSEGAGTSSSGKIKKEEEKKPIAVQKVPNTKKTAIVKPPKPAPKAPKAAPPRAIYTAADVQRLKAEVEKCIRDKTAHEEKREKMIAEQTKEIKELEESDQTTKEENITTLEKFAIEDCEERKKKTTHEKDTKKFERKVMVQKSLNQTRALSAHFLNRSETLEKWQSGANGGAARPWKQCELCHVQWSQVGDSVPRILDCGHTMCDKCTKKFVVDGNKINCPFDEKTTYGAGTIPKNYTLLNM</sequence>
<feature type="compositionally biased region" description="Basic and acidic residues" evidence="6">
    <location>
        <begin position="1"/>
        <end position="10"/>
    </location>
</feature>
<keyword evidence="2 4" id="KW-0863">Zinc-finger</keyword>
<dbReference type="PANTHER" id="PTHR47156">
    <property type="entry name" value="PROTEIN CBG20824"/>
    <property type="match status" value="1"/>
</dbReference>
<dbReference type="Gene3D" id="3.30.40.10">
    <property type="entry name" value="Zinc/RING finger domain, C3HC4 (zinc finger)"/>
    <property type="match status" value="1"/>
</dbReference>
<dbReference type="InParanoid" id="G0NET3"/>
<reference evidence="9" key="1">
    <citation type="submission" date="2011-07" db="EMBL/GenBank/DDBJ databases">
        <authorList>
            <consortium name="Caenorhabditis brenneri Sequencing and Analysis Consortium"/>
            <person name="Wilson R.K."/>
        </authorList>
    </citation>
    <scope>NUCLEOTIDE SEQUENCE [LARGE SCALE GENOMIC DNA]</scope>
    <source>
        <strain evidence="9">PB2801</strain>
    </source>
</reference>
<dbReference type="InterPro" id="IPR001841">
    <property type="entry name" value="Znf_RING"/>
</dbReference>
<name>G0NET3_CAEBE</name>
<keyword evidence="1" id="KW-0479">Metal-binding</keyword>
<dbReference type="InterPro" id="IPR052667">
    <property type="entry name" value="E3_ubiquitin-ligase_RING"/>
</dbReference>
<dbReference type="GO" id="GO:0008270">
    <property type="term" value="F:zinc ion binding"/>
    <property type="evidence" value="ECO:0007669"/>
    <property type="project" value="UniProtKB-KW"/>
</dbReference>
<evidence type="ECO:0000313" key="8">
    <source>
        <dbReference type="EMBL" id="EGT58857.1"/>
    </source>
</evidence>
<dbReference type="STRING" id="135651.G0NET3"/>
<dbReference type="eggNOG" id="KOG4185">
    <property type="taxonomic scope" value="Eukaryota"/>
</dbReference>
<accession>G0NET3</accession>
<protein>
    <recommendedName>
        <fullName evidence="7">RING-type domain-containing protein</fullName>
    </recommendedName>
</protein>
<dbReference type="Pfam" id="PF00097">
    <property type="entry name" value="zf-C3HC4"/>
    <property type="match status" value="1"/>
</dbReference>
<evidence type="ECO:0000313" key="9">
    <source>
        <dbReference type="Proteomes" id="UP000008068"/>
    </source>
</evidence>
<evidence type="ECO:0000256" key="3">
    <source>
        <dbReference type="ARBA" id="ARBA00022833"/>
    </source>
</evidence>
<dbReference type="PANTHER" id="PTHR47156:SF10">
    <property type="entry name" value="E3 UBIQUITIN-PROTEIN LIGASE TRIM-21-RELATED"/>
    <property type="match status" value="1"/>
</dbReference>